<evidence type="ECO:0000313" key="3">
    <source>
        <dbReference type="Proteomes" id="UP000737402"/>
    </source>
</evidence>
<name>A0ABS2P4H1_9BACI</name>
<dbReference type="Gene3D" id="3.40.630.30">
    <property type="match status" value="1"/>
</dbReference>
<dbReference type="InterPro" id="IPR000182">
    <property type="entry name" value="GNAT_dom"/>
</dbReference>
<dbReference type="Pfam" id="PF00583">
    <property type="entry name" value="Acetyltransf_1"/>
    <property type="match status" value="1"/>
</dbReference>
<reference evidence="2 3" key="1">
    <citation type="submission" date="2021-01" db="EMBL/GenBank/DDBJ databases">
        <title>Genomic Encyclopedia of Type Strains, Phase IV (KMG-IV): sequencing the most valuable type-strain genomes for metagenomic binning, comparative biology and taxonomic classification.</title>
        <authorList>
            <person name="Goeker M."/>
        </authorList>
    </citation>
    <scope>NUCLEOTIDE SEQUENCE [LARGE SCALE GENOMIC DNA]</scope>
    <source>
        <strain evidence="2 3">DSM 25879</strain>
    </source>
</reference>
<dbReference type="RefSeq" id="WP_338083117.1">
    <property type="nucleotide sequence ID" value="NZ_JAFBED010000010.1"/>
</dbReference>
<dbReference type="EMBL" id="JAFBED010000010">
    <property type="protein sequence ID" value="MBM7621769.1"/>
    <property type="molecule type" value="Genomic_DNA"/>
</dbReference>
<comment type="caution">
    <text evidence="2">The sequence shown here is derived from an EMBL/GenBank/DDBJ whole genome shotgun (WGS) entry which is preliminary data.</text>
</comment>
<dbReference type="SUPFAM" id="SSF55729">
    <property type="entry name" value="Acyl-CoA N-acyltransferases (Nat)"/>
    <property type="match status" value="1"/>
</dbReference>
<gene>
    <name evidence="2" type="ORF">JOC95_003677</name>
</gene>
<feature type="domain" description="N-acetyltransferase" evidence="1">
    <location>
        <begin position="17"/>
        <end position="138"/>
    </location>
</feature>
<protein>
    <submittedName>
        <fullName evidence="2">RimJ/RimL family protein N-acetyltransferase</fullName>
    </submittedName>
</protein>
<keyword evidence="3" id="KW-1185">Reference proteome</keyword>
<organism evidence="2 3">
    <name type="scientific">Sutcliffiella tianshenii</name>
    <dbReference type="NCBI Taxonomy" id="1463404"/>
    <lineage>
        <taxon>Bacteria</taxon>
        <taxon>Bacillati</taxon>
        <taxon>Bacillota</taxon>
        <taxon>Bacilli</taxon>
        <taxon>Bacillales</taxon>
        <taxon>Bacillaceae</taxon>
        <taxon>Sutcliffiella</taxon>
    </lineage>
</organism>
<evidence type="ECO:0000259" key="1">
    <source>
        <dbReference type="Pfam" id="PF00583"/>
    </source>
</evidence>
<evidence type="ECO:0000313" key="2">
    <source>
        <dbReference type="EMBL" id="MBM7621769.1"/>
    </source>
</evidence>
<dbReference type="InterPro" id="IPR016181">
    <property type="entry name" value="Acyl_CoA_acyltransferase"/>
</dbReference>
<dbReference type="Proteomes" id="UP000737402">
    <property type="component" value="Unassembled WGS sequence"/>
</dbReference>
<accession>A0ABS2P4H1</accession>
<sequence>MEFFSREMSRSDSDEILSWRYDPPYELYNNEKSDEALLELLNGSYHSVYVGEGSLFGYYCHGDSAKVPAGHASGAYSEDCLDIGLGMKPQLTGKGKGSLFLSFILDSLAQESNGQVVFRLTVASFNKRAITLYSNHGFVRRDVFEHNGVEFITMVKLPI</sequence>
<proteinExistence type="predicted"/>